<name>A0A0A9A5J8_ARUDO</name>
<proteinExistence type="predicted"/>
<accession>A0A0A9A5J8</accession>
<dbReference type="EMBL" id="GBRH01251514">
    <property type="protein sequence ID" value="JAD46381.1"/>
    <property type="molecule type" value="Transcribed_RNA"/>
</dbReference>
<organism evidence="1">
    <name type="scientific">Arundo donax</name>
    <name type="common">Giant reed</name>
    <name type="synonym">Donax arundinaceus</name>
    <dbReference type="NCBI Taxonomy" id="35708"/>
    <lineage>
        <taxon>Eukaryota</taxon>
        <taxon>Viridiplantae</taxon>
        <taxon>Streptophyta</taxon>
        <taxon>Embryophyta</taxon>
        <taxon>Tracheophyta</taxon>
        <taxon>Spermatophyta</taxon>
        <taxon>Magnoliopsida</taxon>
        <taxon>Liliopsida</taxon>
        <taxon>Poales</taxon>
        <taxon>Poaceae</taxon>
        <taxon>PACMAD clade</taxon>
        <taxon>Arundinoideae</taxon>
        <taxon>Arundineae</taxon>
        <taxon>Arundo</taxon>
    </lineage>
</organism>
<sequence length="32" mass="3619">MCAEDGCVISFTFKDGSHLKAPLGYIRYRNLL</sequence>
<evidence type="ECO:0000313" key="1">
    <source>
        <dbReference type="EMBL" id="JAD46381.1"/>
    </source>
</evidence>
<dbReference type="AlphaFoldDB" id="A0A0A9A5J8"/>
<protein>
    <submittedName>
        <fullName evidence="1">Uncharacterized protein</fullName>
    </submittedName>
</protein>
<reference evidence="1" key="1">
    <citation type="submission" date="2014-09" db="EMBL/GenBank/DDBJ databases">
        <authorList>
            <person name="Magalhaes I.L.F."/>
            <person name="Oliveira U."/>
            <person name="Santos F.R."/>
            <person name="Vidigal T.H.D.A."/>
            <person name="Brescovit A.D."/>
            <person name="Santos A.J."/>
        </authorList>
    </citation>
    <scope>NUCLEOTIDE SEQUENCE</scope>
    <source>
        <tissue evidence="1">Shoot tissue taken approximately 20 cm above the soil surface</tissue>
    </source>
</reference>
<reference evidence="1" key="2">
    <citation type="journal article" date="2015" name="Data Brief">
        <title>Shoot transcriptome of the giant reed, Arundo donax.</title>
        <authorList>
            <person name="Barrero R.A."/>
            <person name="Guerrero F.D."/>
            <person name="Moolhuijzen P."/>
            <person name="Goolsby J.A."/>
            <person name="Tidwell J."/>
            <person name="Bellgard S.E."/>
            <person name="Bellgard M.I."/>
        </authorList>
    </citation>
    <scope>NUCLEOTIDE SEQUENCE</scope>
    <source>
        <tissue evidence="1">Shoot tissue taken approximately 20 cm above the soil surface</tissue>
    </source>
</reference>